<feature type="compositionally biased region" description="Low complexity" evidence="1">
    <location>
        <begin position="1"/>
        <end position="13"/>
    </location>
</feature>
<dbReference type="Proteomes" id="UP000186601">
    <property type="component" value="Unassembled WGS sequence"/>
</dbReference>
<dbReference type="PANTHER" id="PTHR34117">
    <property type="entry name" value="STYLE CELL-CYCLE INHIBITOR 1"/>
    <property type="match status" value="1"/>
</dbReference>
<organism evidence="2 3">
    <name type="scientific">Hermanssonia centrifuga</name>
    <dbReference type="NCBI Taxonomy" id="98765"/>
    <lineage>
        <taxon>Eukaryota</taxon>
        <taxon>Fungi</taxon>
        <taxon>Dikarya</taxon>
        <taxon>Basidiomycota</taxon>
        <taxon>Agaricomycotina</taxon>
        <taxon>Agaricomycetes</taxon>
        <taxon>Polyporales</taxon>
        <taxon>Meruliaceae</taxon>
        <taxon>Hermanssonia</taxon>
    </lineage>
</organism>
<feature type="region of interest" description="Disordered" evidence="1">
    <location>
        <begin position="1"/>
        <end position="35"/>
    </location>
</feature>
<keyword evidence="3" id="KW-1185">Reference proteome</keyword>
<comment type="caution">
    <text evidence="2">The sequence shown here is derived from an EMBL/GenBank/DDBJ whole genome shotgun (WGS) entry which is preliminary data.</text>
</comment>
<name>A0A2R6NYP9_9APHY</name>
<dbReference type="OrthoDB" id="2139939at2759"/>
<evidence type="ECO:0000256" key="1">
    <source>
        <dbReference type="SAM" id="MobiDB-lite"/>
    </source>
</evidence>
<sequence length="286" mass="32373">MPSGRGRSQSQSPSRDRSRSRSPVNLPGGASPISESDYFLRSDEFRVWLKDEKRKALSRRVVERQIAEVWNIGKLPKPMYHGVEPQIASSQTGYKWSFASKTSKADSDALKAARAAVGAATYNRSPSDYMPVAGGSGRVQGPTLPSQSDLTLAREDVDVRLHTDRDLKRKRNKKEEKERVEDMVGPKEIGRDGMLEKKRARREADRSFREKGDDGFEADESTLMGGGDSFRERLAKRDAARKRVEEKKFGPREEREAATRERADVIRQKDKATMDMFMQMAKEKFG</sequence>
<evidence type="ECO:0000313" key="2">
    <source>
        <dbReference type="EMBL" id="PSR80499.1"/>
    </source>
</evidence>
<dbReference type="EMBL" id="MLYV02000652">
    <property type="protein sequence ID" value="PSR80499.1"/>
    <property type="molecule type" value="Genomic_DNA"/>
</dbReference>
<evidence type="ECO:0000313" key="3">
    <source>
        <dbReference type="Proteomes" id="UP000186601"/>
    </source>
</evidence>
<protein>
    <submittedName>
        <fullName evidence="2">Uncharacterized protein</fullName>
    </submittedName>
</protein>
<feature type="region of interest" description="Disordered" evidence="1">
    <location>
        <begin position="123"/>
        <end position="262"/>
    </location>
</feature>
<dbReference type="PANTHER" id="PTHR34117:SF1">
    <property type="entry name" value="STYLE CELL-CYCLE INHIBITOR 1"/>
    <property type="match status" value="1"/>
</dbReference>
<gene>
    <name evidence="2" type="ORF">PHLCEN_2v6706</name>
</gene>
<feature type="compositionally biased region" description="Basic and acidic residues" evidence="1">
    <location>
        <begin position="152"/>
        <end position="214"/>
    </location>
</feature>
<feature type="compositionally biased region" description="Basic and acidic residues" evidence="1">
    <location>
        <begin position="229"/>
        <end position="262"/>
    </location>
</feature>
<dbReference type="STRING" id="98765.A0A2R6NYP9"/>
<dbReference type="InterPro" id="IPR044688">
    <property type="entry name" value="SCI-1-like"/>
</dbReference>
<accession>A0A2R6NYP9</accession>
<reference evidence="2 3" key="1">
    <citation type="submission" date="2018-02" db="EMBL/GenBank/DDBJ databases">
        <title>Genome sequence of the basidiomycete white-rot fungus Phlebia centrifuga.</title>
        <authorList>
            <person name="Granchi Z."/>
            <person name="Peng M."/>
            <person name="de Vries R.P."/>
            <person name="Hilden K."/>
            <person name="Makela M.R."/>
            <person name="Grigoriev I."/>
            <person name="Riley R."/>
        </authorList>
    </citation>
    <scope>NUCLEOTIDE SEQUENCE [LARGE SCALE GENOMIC DNA]</scope>
    <source>
        <strain evidence="2 3">FBCC195</strain>
    </source>
</reference>
<proteinExistence type="predicted"/>
<dbReference type="AlphaFoldDB" id="A0A2R6NYP9"/>